<dbReference type="Proteomes" id="UP001190700">
    <property type="component" value="Unassembled WGS sequence"/>
</dbReference>
<evidence type="ECO:0000313" key="3">
    <source>
        <dbReference type="EMBL" id="KAK3276380.1"/>
    </source>
</evidence>
<feature type="transmembrane region" description="Helical" evidence="2">
    <location>
        <begin position="568"/>
        <end position="591"/>
    </location>
</feature>
<organism evidence="3 4">
    <name type="scientific">Cymbomonas tetramitiformis</name>
    <dbReference type="NCBI Taxonomy" id="36881"/>
    <lineage>
        <taxon>Eukaryota</taxon>
        <taxon>Viridiplantae</taxon>
        <taxon>Chlorophyta</taxon>
        <taxon>Pyramimonadophyceae</taxon>
        <taxon>Pyramimonadales</taxon>
        <taxon>Pyramimonadaceae</taxon>
        <taxon>Cymbomonas</taxon>
    </lineage>
</organism>
<name>A0AAE0L990_9CHLO</name>
<sequence length="802" mass="88160">MIPKVSGSGTRTATSGTCHKCASSLARAQPNEFTTCSSCGIRFHTFDCGERFADKALLGPFNVCPKCEHLCGCGGGVVLCHATSMRLKRRGRTLDNERRTYSSRKRKDAVVAKLVQMIKTLRAETVRLRSVIEVTAEERSKSSVRSVEHDPLLEEATTCPLDQYMMGNTSNELSNDLGIDGTDSQPTSLAAHDLSETKPFDNPNPSTNRSLQGGAAWHAQQVHHFDGSYVDHRCPAATSAVYTSQAPEPSTSTVPSQAPAPVSRVMSSQAPTTSTVYPPAPGTWYMHNVQALSNRAAPAGSAMDPQAHLPRALEAGHTFCGPPAASPADVRLPPVRFSYDEQQAFHASATTGRGERSHLSALPLPHQIGCGGAMEATGLTEGAQNTPAHFRRPSIRPGEVVCLPVSTDEAQHPGQLPPSLTGSWVEEFEDDLGVYRGSEYVGPENPSWSQMMWMLDRQLVTQGQGVEGNGIDSQITYRHTQQEPEAACEGMLLRAFNIAAKFREKLDREGADLVTHAAVLCLCKQLLYDSMLDALGFNLLGNIVRALLVRTYRFIYVVQPSTEVLRVYWYWCGRYLNVLDLVSLVLVIYGVKARRTADTPYGIDLLFGALLCHMWTSLGLVVAFLHGGSHCGQRLLLFFKGKIPSVDFLCEQYDAPAFHNISALIESRAKYYARIWSLEGSNSSLTNISNIPTQELLDSSFNTPSRRALQGVFTLDCDEWQVPEAERSFFNTGQVVFEFLSVMVTIAFLLAYVKIAAKIVGLRRGQRTYDRILQDVKEVEQNTEKPDAVSLDTIGRQSWIEC</sequence>
<evidence type="ECO:0000256" key="2">
    <source>
        <dbReference type="SAM" id="Phobius"/>
    </source>
</evidence>
<keyword evidence="2" id="KW-0812">Transmembrane</keyword>
<accession>A0AAE0L990</accession>
<feature type="transmembrane region" description="Helical" evidence="2">
    <location>
        <begin position="735"/>
        <end position="757"/>
    </location>
</feature>
<protein>
    <submittedName>
        <fullName evidence="3">Uncharacterized protein</fullName>
    </submittedName>
</protein>
<dbReference type="AlphaFoldDB" id="A0AAE0L990"/>
<keyword evidence="4" id="KW-1185">Reference proteome</keyword>
<evidence type="ECO:0000256" key="1">
    <source>
        <dbReference type="SAM" id="MobiDB-lite"/>
    </source>
</evidence>
<feature type="compositionally biased region" description="Polar residues" evidence="1">
    <location>
        <begin position="265"/>
        <end position="274"/>
    </location>
</feature>
<feature type="transmembrane region" description="Helical" evidence="2">
    <location>
        <begin position="603"/>
        <end position="625"/>
    </location>
</feature>
<comment type="caution">
    <text evidence="3">The sequence shown here is derived from an EMBL/GenBank/DDBJ whole genome shotgun (WGS) entry which is preliminary data.</text>
</comment>
<gene>
    <name evidence="3" type="ORF">CYMTET_15538</name>
</gene>
<keyword evidence="2" id="KW-0472">Membrane</keyword>
<dbReference type="EMBL" id="LGRX02006583">
    <property type="protein sequence ID" value="KAK3276380.1"/>
    <property type="molecule type" value="Genomic_DNA"/>
</dbReference>
<feature type="region of interest" description="Disordered" evidence="1">
    <location>
        <begin position="244"/>
        <end position="274"/>
    </location>
</feature>
<feature type="compositionally biased region" description="Polar residues" evidence="1">
    <location>
        <begin position="244"/>
        <end position="256"/>
    </location>
</feature>
<evidence type="ECO:0000313" key="4">
    <source>
        <dbReference type="Proteomes" id="UP001190700"/>
    </source>
</evidence>
<keyword evidence="2" id="KW-1133">Transmembrane helix</keyword>
<reference evidence="3 4" key="1">
    <citation type="journal article" date="2015" name="Genome Biol. Evol.">
        <title>Comparative Genomics of a Bacterivorous Green Alga Reveals Evolutionary Causalities and Consequences of Phago-Mixotrophic Mode of Nutrition.</title>
        <authorList>
            <person name="Burns J.A."/>
            <person name="Paasch A."/>
            <person name="Narechania A."/>
            <person name="Kim E."/>
        </authorList>
    </citation>
    <scope>NUCLEOTIDE SEQUENCE [LARGE SCALE GENOMIC DNA]</scope>
    <source>
        <strain evidence="3 4">PLY_AMNH</strain>
    </source>
</reference>
<proteinExistence type="predicted"/>